<organism evidence="1 2">
    <name type="scientific">Pedobacter alpinus</name>
    <dbReference type="NCBI Taxonomy" id="1590643"/>
    <lineage>
        <taxon>Bacteria</taxon>
        <taxon>Pseudomonadati</taxon>
        <taxon>Bacteroidota</taxon>
        <taxon>Sphingobacteriia</taxon>
        <taxon>Sphingobacteriales</taxon>
        <taxon>Sphingobacteriaceae</taxon>
        <taxon>Pedobacter</taxon>
    </lineage>
</organism>
<dbReference type="EMBL" id="JBHULV010000056">
    <property type="protein sequence ID" value="MFD2733537.1"/>
    <property type="molecule type" value="Genomic_DNA"/>
</dbReference>
<accession>A0ABW5TW75</accession>
<comment type="caution">
    <text evidence="1">The sequence shown here is derived from an EMBL/GenBank/DDBJ whole genome shotgun (WGS) entry which is preliminary data.</text>
</comment>
<reference evidence="2" key="1">
    <citation type="journal article" date="2019" name="Int. J. Syst. Evol. Microbiol.">
        <title>The Global Catalogue of Microorganisms (GCM) 10K type strain sequencing project: providing services to taxonomists for standard genome sequencing and annotation.</title>
        <authorList>
            <consortium name="The Broad Institute Genomics Platform"/>
            <consortium name="The Broad Institute Genome Sequencing Center for Infectious Disease"/>
            <person name="Wu L."/>
            <person name="Ma J."/>
        </authorList>
    </citation>
    <scope>NUCLEOTIDE SEQUENCE [LARGE SCALE GENOMIC DNA]</scope>
    <source>
        <strain evidence="2">KCTC 42456</strain>
    </source>
</reference>
<name>A0ABW5TW75_9SPHI</name>
<protein>
    <submittedName>
        <fullName evidence="1">Type II toxin-antitoxin system HicB family antitoxin</fullName>
    </submittedName>
</protein>
<sequence length="130" mass="14620">MKQVKVIIERSADLYSSFAENLEGIYGGGETVAEAKQSIIDAIALYKEYNQDIPDLLKGDYELVYQFDTESLLNYYKGIFTNAALERITGINQKQLQHYASGLKKPRATQAQKIEYGLHALANELLAIKL</sequence>
<proteinExistence type="predicted"/>
<dbReference type="RefSeq" id="WP_379045072.1">
    <property type="nucleotide sequence ID" value="NZ_JBHSKW010000051.1"/>
</dbReference>
<evidence type="ECO:0000313" key="2">
    <source>
        <dbReference type="Proteomes" id="UP001597546"/>
    </source>
</evidence>
<dbReference type="Proteomes" id="UP001597546">
    <property type="component" value="Unassembled WGS sequence"/>
</dbReference>
<evidence type="ECO:0000313" key="1">
    <source>
        <dbReference type="EMBL" id="MFD2733537.1"/>
    </source>
</evidence>
<dbReference type="SUPFAM" id="SSF143100">
    <property type="entry name" value="TTHA1013/TTHA0281-like"/>
    <property type="match status" value="1"/>
</dbReference>
<dbReference type="InterPro" id="IPR035069">
    <property type="entry name" value="TTHA1013/TTHA0281-like"/>
</dbReference>
<gene>
    <name evidence="1" type="ORF">ACFSSE_17645</name>
</gene>
<keyword evidence="2" id="KW-1185">Reference proteome</keyword>